<protein>
    <submittedName>
        <fullName evidence="1">Uncharacterized protein</fullName>
    </submittedName>
</protein>
<sequence>MLVKRLLGNRIVVLGFDSMIGDREKEEKRRARARAWRRDSRSNRRTFVGSKILQDMCVSLFESLVKLRSDCDTGKGVVYSI</sequence>
<gene>
    <name evidence="1" type="ORF">MILVUS5_LOCUS13843</name>
</gene>
<organism evidence="1 2">
    <name type="scientific">Trifolium pratense</name>
    <name type="common">Red clover</name>
    <dbReference type="NCBI Taxonomy" id="57577"/>
    <lineage>
        <taxon>Eukaryota</taxon>
        <taxon>Viridiplantae</taxon>
        <taxon>Streptophyta</taxon>
        <taxon>Embryophyta</taxon>
        <taxon>Tracheophyta</taxon>
        <taxon>Spermatophyta</taxon>
        <taxon>Magnoliopsida</taxon>
        <taxon>eudicotyledons</taxon>
        <taxon>Gunneridae</taxon>
        <taxon>Pentapetalae</taxon>
        <taxon>rosids</taxon>
        <taxon>fabids</taxon>
        <taxon>Fabales</taxon>
        <taxon>Fabaceae</taxon>
        <taxon>Papilionoideae</taxon>
        <taxon>50 kb inversion clade</taxon>
        <taxon>NPAAA clade</taxon>
        <taxon>Hologalegina</taxon>
        <taxon>IRL clade</taxon>
        <taxon>Trifolieae</taxon>
        <taxon>Trifolium</taxon>
    </lineage>
</organism>
<dbReference type="Proteomes" id="UP001177021">
    <property type="component" value="Unassembled WGS sequence"/>
</dbReference>
<keyword evidence="2" id="KW-1185">Reference proteome</keyword>
<dbReference type="EMBL" id="CASHSV030000044">
    <property type="protein sequence ID" value="CAJ2644884.1"/>
    <property type="molecule type" value="Genomic_DNA"/>
</dbReference>
<evidence type="ECO:0000313" key="1">
    <source>
        <dbReference type="EMBL" id="CAJ2644884.1"/>
    </source>
</evidence>
<reference evidence="1" key="1">
    <citation type="submission" date="2023-10" db="EMBL/GenBank/DDBJ databases">
        <authorList>
            <person name="Rodriguez Cubillos JULIANA M."/>
            <person name="De Vega J."/>
        </authorList>
    </citation>
    <scope>NUCLEOTIDE SEQUENCE</scope>
</reference>
<accession>A0ACB0JJ54</accession>
<proteinExistence type="predicted"/>
<name>A0ACB0JJ54_TRIPR</name>
<evidence type="ECO:0000313" key="2">
    <source>
        <dbReference type="Proteomes" id="UP001177021"/>
    </source>
</evidence>
<comment type="caution">
    <text evidence="1">The sequence shown here is derived from an EMBL/GenBank/DDBJ whole genome shotgun (WGS) entry which is preliminary data.</text>
</comment>